<evidence type="ECO:0000256" key="1">
    <source>
        <dbReference type="SAM" id="MobiDB-lite"/>
    </source>
</evidence>
<sequence>MRFWAGILVVVLLGGLFWWGLRRGPSPRPCPLRSPRGTTCPGLHHAHPEALPGGGGGSPHPLQAGGPKPVALNFRASWCPSCRREAPMLEAAWRRYKDRVLFVGINFVAPT</sequence>
<gene>
    <name evidence="3" type="ORF">MHY01S_07630</name>
</gene>
<feature type="domain" description="Thioredoxin" evidence="2">
    <location>
        <begin position="68"/>
        <end position="107"/>
    </location>
</feature>
<dbReference type="InterPro" id="IPR036249">
    <property type="entry name" value="Thioredoxin-like_sf"/>
</dbReference>
<feature type="region of interest" description="Disordered" evidence="1">
    <location>
        <begin position="30"/>
        <end position="65"/>
    </location>
</feature>
<evidence type="ECO:0000313" key="3">
    <source>
        <dbReference type="EMBL" id="GEM82597.1"/>
    </source>
</evidence>
<name>A0A511QZX7_9DEIN</name>
<dbReference type="InterPro" id="IPR013766">
    <property type="entry name" value="Thioredoxin_domain"/>
</dbReference>
<dbReference type="EMBL" id="BJXL01000015">
    <property type="protein sequence ID" value="GEM82597.1"/>
    <property type="molecule type" value="Genomic_DNA"/>
</dbReference>
<reference evidence="3 4" key="1">
    <citation type="submission" date="2019-07" db="EMBL/GenBank/DDBJ databases">
        <title>Whole genome shotgun sequence of Meiothermus hypogaeus NBRC 106114.</title>
        <authorList>
            <person name="Hosoyama A."/>
            <person name="Uohara A."/>
            <person name="Ohji S."/>
            <person name="Ichikawa N."/>
        </authorList>
    </citation>
    <scope>NUCLEOTIDE SEQUENCE [LARGE SCALE GENOMIC DNA]</scope>
    <source>
        <strain evidence="3 4">NBRC 106114</strain>
    </source>
</reference>
<protein>
    <recommendedName>
        <fullName evidence="2">Thioredoxin domain-containing protein</fullName>
    </recommendedName>
</protein>
<dbReference type="Proteomes" id="UP000321197">
    <property type="component" value="Unassembled WGS sequence"/>
</dbReference>
<dbReference type="Gene3D" id="3.40.30.10">
    <property type="entry name" value="Glutaredoxin"/>
    <property type="match status" value="1"/>
</dbReference>
<proteinExistence type="predicted"/>
<dbReference type="RefSeq" id="WP_170148193.1">
    <property type="nucleotide sequence ID" value="NZ_BJXL01000015.1"/>
</dbReference>
<dbReference type="CDD" id="cd02966">
    <property type="entry name" value="TlpA_like_family"/>
    <property type="match status" value="1"/>
</dbReference>
<dbReference type="Pfam" id="PF00085">
    <property type="entry name" value="Thioredoxin"/>
    <property type="match status" value="1"/>
</dbReference>
<evidence type="ECO:0000259" key="2">
    <source>
        <dbReference type="Pfam" id="PF00085"/>
    </source>
</evidence>
<evidence type="ECO:0000313" key="4">
    <source>
        <dbReference type="Proteomes" id="UP000321197"/>
    </source>
</evidence>
<dbReference type="SUPFAM" id="SSF52833">
    <property type="entry name" value="Thioredoxin-like"/>
    <property type="match status" value="1"/>
</dbReference>
<comment type="caution">
    <text evidence="3">The sequence shown here is derived from an EMBL/GenBank/DDBJ whole genome shotgun (WGS) entry which is preliminary data.</text>
</comment>
<organism evidence="3 4">
    <name type="scientific">Meiothermus hypogaeus NBRC 106114</name>
    <dbReference type="NCBI Taxonomy" id="1227553"/>
    <lineage>
        <taxon>Bacteria</taxon>
        <taxon>Thermotogati</taxon>
        <taxon>Deinococcota</taxon>
        <taxon>Deinococci</taxon>
        <taxon>Thermales</taxon>
        <taxon>Thermaceae</taxon>
        <taxon>Meiothermus</taxon>
    </lineage>
</organism>
<accession>A0A511QZX7</accession>
<dbReference type="AlphaFoldDB" id="A0A511QZX7"/>